<keyword evidence="4" id="KW-1185">Reference proteome</keyword>
<reference evidence="2 4" key="1">
    <citation type="journal article" date="2000" name="Science">
        <title>The genome sequence of Drosophila melanogaster.</title>
        <authorList>
            <person name="Adams M.D."/>
            <person name="Celniker S.E."/>
            <person name="Holt R.A."/>
            <person name="Evans C.A."/>
            <person name="Gocayne J.D."/>
            <person name="Amanatides P.G."/>
            <person name="Scherer S.E."/>
            <person name="Li P.W."/>
            <person name="Hoskins R.A."/>
            <person name="Galle R.F."/>
            <person name="George R.A."/>
            <person name="Lewis S.E."/>
            <person name="Richards S."/>
            <person name="Ashburner M."/>
            <person name="Henderson S.N."/>
            <person name="Sutton G.G."/>
            <person name="Wortman J.R."/>
            <person name="Yandell M.D."/>
            <person name="Zhang Q."/>
            <person name="Chen L.X."/>
            <person name="Brandon R.C."/>
            <person name="Rogers Y.H."/>
            <person name="Blazej R.G."/>
            <person name="Champe M."/>
            <person name="Pfeiffer B.D."/>
            <person name="Wan K.H."/>
            <person name="Doyle C."/>
            <person name="Baxter E.G."/>
            <person name="Helt G."/>
            <person name="Nelson C.R."/>
            <person name="Gabor G.L."/>
            <person name="Abril J.F."/>
            <person name="Agbayani A."/>
            <person name="An H.J."/>
            <person name="Andrews-Pfannkoch C."/>
            <person name="Baldwin D."/>
            <person name="Ballew R.M."/>
            <person name="Basu A."/>
            <person name="Baxendale J."/>
            <person name="Bayraktaroglu L."/>
            <person name="Beasley E.M."/>
            <person name="Beeson K.Y."/>
            <person name="Benos P.V."/>
            <person name="Berman B.P."/>
            <person name="Bhandari D."/>
            <person name="Bolshakov S."/>
            <person name="Borkova D."/>
            <person name="Botchan M.R."/>
            <person name="Bouck J."/>
            <person name="Brokstein P."/>
            <person name="Brottier P."/>
            <person name="Burtis K.C."/>
            <person name="Busam D.A."/>
            <person name="Butler H."/>
            <person name="Cadieu E."/>
            <person name="Center A."/>
            <person name="Chandra I."/>
            <person name="Cherry J.M."/>
            <person name="Cawley S."/>
            <person name="Dahlke C."/>
            <person name="Davenport L.B."/>
            <person name="Davies P."/>
            <person name="de Pablos B."/>
            <person name="Delcher A."/>
            <person name="Deng Z."/>
            <person name="Mays A.D."/>
            <person name="Dew I."/>
            <person name="Dietz S.M."/>
            <person name="Dodson K."/>
            <person name="Doup L.E."/>
            <person name="Downes M."/>
            <person name="Dugan-Rocha S."/>
            <person name="Dunkov B.C."/>
            <person name="Dunn P."/>
            <person name="Durbin K.J."/>
            <person name="Evangelista C.C."/>
            <person name="Ferraz C."/>
            <person name="Ferriera S."/>
            <person name="Fleischmann W."/>
            <person name="Fosler C."/>
            <person name="Gabrielian A.E."/>
            <person name="Garg N.S."/>
            <person name="Gelbart W.M."/>
            <person name="Glasser K."/>
            <person name="Glodek A."/>
            <person name="Gong F."/>
            <person name="Gorrell J.H."/>
            <person name="Gu Z."/>
            <person name="Guan P."/>
            <person name="Harris M."/>
            <person name="Harris N.L."/>
            <person name="Harvey D."/>
            <person name="Heiman T.J."/>
            <person name="Hernandez J.R."/>
            <person name="Houck J."/>
            <person name="Hostin D."/>
            <person name="Houston K.A."/>
            <person name="Howland T.J."/>
            <person name="Wei M.H."/>
            <person name="Ibegwam C."/>
            <person name="Jalali M."/>
            <person name="Kalush F."/>
            <person name="Karpen G.H."/>
            <person name="Ke Z."/>
            <person name="Kennison J.A."/>
            <person name="Ketchum K.A."/>
            <person name="Kimmel B.E."/>
            <person name="Kodira C.D."/>
            <person name="Kraft C."/>
            <person name="Kravitz S."/>
            <person name="Kulp D."/>
            <person name="Lai Z."/>
            <person name="Lasko P."/>
            <person name="Lei Y."/>
            <person name="Levitsky A.A."/>
            <person name="Li J."/>
            <person name="Li Z."/>
            <person name="Liang Y."/>
            <person name="Lin X."/>
            <person name="Liu X."/>
            <person name="Mattei B."/>
            <person name="McIntosh T.C."/>
            <person name="McLeod M.P."/>
            <person name="McPherson D."/>
            <person name="Merkulov G."/>
            <person name="Milshina N.V."/>
            <person name="Mobarry C."/>
            <person name="Morris J."/>
            <person name="Moshrefi A."/>
            <person name="Mount S.M."/>
            <person name="Moy M."/>
            <person name="Murphy B."/>
            <person name="Murphy L."/>
            <person name="Muzny D.M."/>
            <person name="Nelson D.L."/>
            <person name="Nelson D.R."/>
            <person name="Nelson K.A."/>
            <person name="Nixon K."/>
            <person name="Nusskern D.R."/>
            <person name="Pacleb J.M."/>
            <person name="Palazzolo M."/>
            <person name="Pittman G.S."/>
            <person name="Pan S."/>
            <person name="Pollard J."/>
            <person name="Puri V."/>
            <person name="Reese M.G."/>
            <person name="Reinert K."/>
            <person name="Remington K."/>
            <person name="Saunders R.D."/>
            <person name="Scheeler F."/>
            <person name="Shen H."/>
            <person name="Shue B.C."/>
            <person name="Siden-Kiamos I."/>
            <person name="Simpson M."/>
            <person name="Skupski M.P."/>
            <person name="Smith T."/>
            <person name="Spier E."/>
            <person name="Spradling A.C."/>
            <person name="Stapleton M."/>
            <person name="Strong R."/>
            <person name="Sun E."/>
            <person name="Svirskas R."/>
            <person name="Tector C."/>
            <person name="Turner R."/>
            <person name="Venter E."/>
            <person name="Wang A.H."/>
            <person name="Wang X."/>
            <person name="Wang Z.Y."/>
            <person name="Wassarman D.A."/>
            <person name="Weinstock G.M."/>
            <person name="Weissenbach J."/>
            <person name="Williams S.M."/>
            <person name="WoodageT"/>
            <person name="Worley K.C."/>
            <person name="Wu D."/>
            <person name="Yang S."/>
            <person name="Yao Q.A."/>
            <person name="Ye J."/>
            <person name="Yeh R.F."/>
            <person name="Zaveri J.S."/>
            <person name="Zhan M."/>
            <person name="Zhang G."/>
            <person name="Zhao Q."/>
            <person name="Zheng L."/>
            <person name="Zheng X.H."/>
            <person name="Zhong F.N."/>
            <person name="Zhong W."/>
            <person name="Zhou X."/>
            <person name="Zhu S."/>
            <person name="Zhu X."/>
            <person name="Smith H.O."/>
            <person name="Gibbs R.A."/>
            <person name="Myers E.W."/>
            <person name="Rubin G.M."/>
            <person name="Venter J.C."/>
        </authorList>
    </citation>
    <scope>NUCLEOTIDE SEQUENCE [LARGE SCALE GENOMIC DNA]</scope>
    <source>
        <strain evidence="4">Berkeley</strain>
    </source>
</reference>
<reference evidence="2 4" key="6">
    <citation type="journal article" date="2005" name="PLoS Comput. Biol.">
        <title>Combined evidence annotation of transposable elements in genome sequences.</title>
        <authorList>
            <person name="Quesneville H."/>
            <person name="Bergman C.M."/>
            <person name="Andrieu O."/>
            <person name="Autard D."/>
            <person name="Nouaud D."/>
            <person name="Ashburner M."/>
            <person name="Anxolabehere D."/>
        </authorList>
    </citation>
    <scope>NUCLEOTIDE SEQUENCE [LARGE SCALE GENOMIC DNA]</scope>
    <source>
        <strain evidence="4">Berkeley</strain>
    </source>
</reference>
<name>C0P8N6_DROME</name>
<dbReference type="EMBL" id="BT064655">
    <property type="protein sequence ID" value="ACN29352.1"/>
    <property type="molecule type" value="mRNA"/>
</dbReference>
<accession>C0P8N6</accession>
<dbReference type="AGR" id="FB:FBgn0262036"/>
<reference evidence="2" key="7">
    <citation type="submission" date="2006-08" db="EMBL/GenBank/DDBJ databases">
        <authorList>
            <person name="Celniker S."/>
            <person name="Carlson J."/>
            <person name="Wan K."/>
            <person name="Frise E."/>
            <person name="Hoskins R."/>
            <person name="Park S."/>
            <person name="Svirskas R."/>
            <person name="Rubin G."/>
        </authorList>
    </citation>
    <scope>NUCLEOTIDE SEQUENCE</scope>
</reference>
<dbReference type="GeneID" id="10178913"/>
<dbReference type="VEuPathDB" id="VectorBase:FBgn0262036"/>
<reference evidence="2" key="13">
    <citation type="journal article" date="2015" name="Genome Res.">
        <title>The Release 6 reference sequence of the Drosophila melanogaster genome.</title>
        <authorList>
            <person name="Hoskins R.A."/>
            <person name="Carlson J.W."/>
            <person name="Wan K.H."/>
            <person name="Park S."/>
            <person name="Mendez I."/>
            <person name="Galle S.E."/>
            <person name="Booth B.W."/>
            <person name="Pfeiffer B.D."/>
            <person name="George R.A."/>
            <person name="Svirskas R."/>
            <person name="Krzywinski M."/>
            <person name="Schein J."/>
            <person name="Accardo M.C."/>
            <person name="Damia E."/>
            <person name="Messina G."/>
            <person name="Mendez-Lago M."/>
            <person name="de Pablos B."/>
            <person name="Demakova O.V."/>
            <person name="Andreyeva E.N."/>
            <person name="Boldyreva L.V."/>
            <person name="Marra M."/>
            <person name="Carvalho A.B."/>
            <person name="Dimitri P."/>
            <person name="Villasante A."/>
            <person name="Zhimulev I.F."/>
            <person name="Rubin G.M."/>
            <person name="Karpen G.H."/>
            <person name="Celniker S.E."/>
        </authorList>
    </citation>
    <scope>NUCLEOTIDE SEQUENCE</scope>
</reference>
<reference evidence="2" key="11">
    <citation type="journal article" date="2015" name="G3 (Bethesda)">
        <title>Gene Model Annotations for Drosophila melanogaster: Impact of High-Throughput Data.</title>
        <authorList>
            <consortium name="FlyBase Consortium"/>
            <person name="Matthews B.B."/>
            <person name="Dos Santos G."/>
            <person name="Crosby M.A."/>
            <person name="Emmert D.B."/>
            <person name="St Pierre S.E."/>
            <person name="Gramates L.S."/>
            <person name="Zhou P."/>
            <person name="Schroeder A.J."/>
            <person name="Falls K."/>
            <person name="Strelets V."/>
            <person name="Russo S.M."/>
            <person name="Gelbart W.M."/>
            <person name="null"/>
        </authorList>
    </citation>
    <scope>NUCLEOTIDE SEQUENCE</scope>
</reference>
<proteinExistence type="evidence at transcript level"/>
<dbReference type="RefSeq" id="NP_001188756.1">
    <property type="nucleotide sequence ID" value="NM_001201827.2"/>
</dbReference>
<reference evidence="2" key="14">
    <citation type="submission" date="2022-11" db="EMBL/GenBank/DDBJ databases">
        <title>Drosophila melanogaster release 4 sequence.</title>
        <authorList>
            <consortium name="Berkeley Drosophila Genome Project"/>
            <person name="Celniker S."/>
            <person name="Carlson J."/>
            <person name="Wan K."/>
            <person name="Pfeiffer B."/>
            <person name="Frise E."/>
            <person name="George R."/>
            <person name="Hoskins R."/>
            <person name="Stapleton M."/>
            <person name="Pacleb J."/>
            <person name="Park S."/>
            <person name="Svirskas R."/>
            <person name="Smith E."/>
            <person name="Yu C."/>
            <person name="Rubin G."/>
        </authorList>
    </citation>
    <scope>NUCLEOTIDE SEQUENCE</scope>
</reference>
<reference evidence="2" key="12">
    <citation type="journal article" date="2015" name="G3 (Bethesda)">
        <title>Gene Model Annotations for Drosophila melanogaster: The Rule-Benders.</title>
        <authorList>
            <consortium name="FlyBase Consortium"/>
            <person name="Crosby M.A."/>
            <person name="Gramates L.S."/>
            <person name="Dos Santos G."/>
            <person name="Matthews B.B."/>
            <person name="St Pierre S.E."/>
            <person name="Zhou P."/>
            <person name="Schroeder A.J."/>
            <person name="Falls K."/>
            <person name="Emmert D.B."/>
            <person name="Russo S.M."/>
            <person name="Gelbart W.M."/>
            <person name="null"/>
        </authorList>
    </citation>
    <scope>NUCLEOTIDE SEQUENCE</scope>
</reference>
<evidence type="ECO:0000313" key="3">
    <source>
        <dbReference type="FlyBase" id="FBgn0262036"/>
    </source>
</evidence>
<dbReference type="DNASU" id="10178913"/>
<sequence length="141" mass="16424">MSNYRVTYKNRCISCGVEVPVLSTNGCHFKVQDKFNSCGSKISNPRKRPSQIKRHRNISQRKLNNGFKWSSSSTKKRFYPLVKKQKLLMSSEPSHKALILREMIRLGRKPNRKFEKAARNSVFPGICRTILKLHQYTNLVQ</sequence>
<organism evidence="1">
    <name type="scientific">Drosophila melanogaster</name>
    <name type="common">Fruit fly</name>
    <dbReference type="NCBI Taxonomy" id="7227"/>
    <lineage>
        <taxon>Eukaryota</taxon>
        <taxon>Metazoa</taxon>
        <taxon>Ecdysozoa</taxon>
        <taxon>Arthropoda</taxon>
        <taxon>Hexapoda</taxon>
        <taxon>Insecta</taxon>
        <taxon>Pterygota</taxon>
        <taxon>Neoptera</taxon>
        <taxon>Endopterygota</taxon>
        <taxon>Diptera</taxon>
        <taxon>Brachycera</taxon>
        <taxon>Muscomorpha</taxon>
        <taxon>Ephydroidea</taxon>
        <taxon>Drosophilidae</taxon>
        <taxon>Drosophila</taxon>
        <taxon>Sophophora</taxon>
    </lineage>
</organism>
<dbReference type="FlyBase" id="FBgn0262036">
    <property type="gene designation" value="CG42847"/>
</dbReference>
<dbReference type="KEGG" id="dme:Dmel_CG42847"/>
<dbReference type="HOGENOM" id="CLU_1827292_0_0_1"/>
<dbReference type="EMBL" id="AE014134">
    <property type="protein sequence ID" value="ADV37006.1"/>
    <property type="molecule type" value="Genomic_DNA"/>
</dbReference>
<protein>
    <submittedName>
        <fullName evidence="1">MIP06162p</fullName>
    </submittedName>
</protein>
<dbReference type="Proteomes" id="UP000000803">
    <property type="component" value="Chromosome 2L"/>
</dbReference>
<evidence type="ECO:0000313" key="2">
    <source>
        <dbReference type="EMBL" id="ADV37006.1"/>
    </source>
</evidence>
<dbReference type="PaxDb" id="7227-FBpp0292931"/>
<evidence type="ECO:0000313" key="1">
    <source>
        <dbReference type="EMBL" id="ACN29352.1"/>
    </source>
</evidence>
<reference evidence="2 4" key="5">
    <citation type="journal article" date="2002" name="Genome Biol.">
        <title>Heterochromatic sequences in a Drosophila whole-genome shotgun assembly.</title>
        <authorList>
            <person name="Hoskins R.A."/>
            <person name="Smith C.D."/>
            <person name="Carlson J.W."/>
            <person name="Carvalho A.B."/>
            <person name="Halpern A."/>
            <person name="Kaminker J.S."/>
            <person name="Kennedy C."/>
            <person name="Mungall C.J."/>
            <person name="Sullivan B.A."/>
            <person name="Sutton G.G."/>
            <person name="Yasuhara J.C."/>
            <person name="Wakimoto B.T."/>
            <person name="Myers E.W."/>
            <person name="Celniker S.E."/>
            <person name="Rubin G.M."/>
            <person name="Karpen G.H."/>
        </authorList>
    </citation>
    <scope>NUCLEOTIDE SEQUENCE [LARGE SCALE GENOMIC DNA]</scope>
    <source>
        <strain evidence="4">Berkeley</strain>
    </source>
</reference>
<reference evidence="4" key="3">
    <citation type="journal article" date="2002" name="Genome Biol.">
        <title>Annotation of the Drosophila melanogaster euchromatic genome: a systematic review.</title>
        <authorList>
            <person name="Misra S."/>
            <person name="Crosby M.A."/>
            <person name="Mungall C.J."/>
            <person name="Matthews B.B."/>
            <person name="Campbell K.S."/>
            <person name="Hradecky P."/>
            <person name="Huang Y."/>
            <person name="Kaminker J.S."/>
            <person name="Millburn G.H."/>
            <person name="Prochnik S.E."/>
            <person name="Smith C.D."/>
            <person name="Tupy J.L."/>
            <person name="Whitfied E.J."/>
            <person name="Bayraktaroglu L."/>
            <person name="Berman B.P."/>
            <person name="Bettencourt B.R."/>
            <person name="Celniker S.E."/>
            <person name="de Grey A.D."/>
            <person name="Drysdale R.A."/>
            <person name="Harris N.L."/>
            <person name="Richter J."/>
            <person name="Russo S."/>
            <person name="Schroeder A.J."/>
            <person name="Shu S.Q."/>
            <person name="Stapleton M."/>
            <person name="Yamada C."/>
            <person name="Ashburner M."/>
            <person name="Gelbart W.M."/>
            <person name="Rubin G.M."/>
            <person name="Lewis S.E."/>
        </authorList>
    </citation>
    <scope>GENOME REANNOTATION</scope>
    <source>
        <strain evidence="4">Berkeley</strain>
    </source>
</reference>
<reference evidence="2 4" key="8">
    <citation type="journal article" date="2007" name="Science">
        <title>The Release 5.1 annotation of Drosophila melanogaster heterochromatin.</title>
        <authorList>
            <person name="Smith C.D."/>
            <person name="Shu S."/>
            <person name="Mungall C.J."/>
            <person name="Karpen G.H."/>
        </authorList>
    </citation>
    <scope>NUCLEOTIDE SEQUENCE [LARGE SCALE GENOMIC DNA]</scope>
    <source>
        <strain evidence="4">Berkeley</strain>
    </source>
</reference>
<gene>
    <name evidence="2" type="primary">Dmel\CG42847</name>
    <name evidence="2 3" type="ORF">CG42847</name>
    <name evidence="2" type="ORF">Dmel_CG42847</name>
</gene>
<dbReference type="Bgee" id="FBgn0262036">
    <property type="expression patterns" value="Expressed in early-mid elongation-stage spermatid (Drosophila) in testis and 21 other cell types or tissues"/>
</dbReference>
<dbReference type="BioGRID-ORCS" id="10178913">
    <property type="hits" value="0 hits in 1 CRISPR screen"/>
</dbReference>
<reference evidence="2" key="15">
    <citation type="submission" date="2022-11" db="EMBL/GenBank/DDBJ databases">
        <authorList>
            <consortium name="FlyBase"/>
        </authorList>
    </citation>
    <scope>NUCLEOTIDE SEQUENCE</scope>
</reference>
<reference evidence="4" key="2">
    <citation type="journal article" date="2002" name="Genome Biol.">
        <title>Finishing a whole-genome shotgun: release 3 of the Drosophila melanogaster euchromatic genome sequence.</title>
        <authorList>
            <person name="Celniker S.E."/>
            <person name="Wheeler D.A."/>
            <person name="Kronmiller B."/>
            <person name="Carlson J.W."/>
            <person name="Halpern A."/>
            <person name="Patel S."/>
            <person name="Adams M."/>
            <person name="Champe M."/>
            <person name="Dugan S.P."/>
            <person name="Frise E."/>
            <person name="Hodgson A."/>
            <person name="George R.A."/>
            <person name="Hoskins R.A."/>
            <person name="Laverty T."/>
            <person name="Muzny D.M."/>
            <person name="Nelson C.R."/>
            <person name="Pacleb J.M."/>
            <person name="Park S."/>
            <person name="Pfeiffer B.D."/>
            <person name="Richards S."/>
            <person name="Sodergren E.J."/>
            <person name="Svirskas R."/>
            <person name="Tabor P.E."/>
            <person name="Wan K."/>
            <person name="Stapleton M."/>
            <person name="Sutton G.G."/>
            <person name="Venter C."/>
            <person name="Weinstock G."/>
            <person name="Scherer S.E."/>
            <person name="Myers E.W."/>
            <person name="Gibbs R.A."/>
            <person name="Rubin G.M."/>
        </authorList>
    </citation>
    <scope>NUCLEOTIDE SEQUENCE [LARGE SCALE GENOMIC DNA]</scope>
    <source>
        <strain evidence="4">Berkeley</strain>
    </source>
</reference>
<dbReference type="InParanoid" id="C0P8N6"/>
<reference evidence="1" key="10">
    <citation type="submission" date="2009-02" db="EMBL/GenBank/DDBJ databases">
        <authorList>
            <person name="Carlson J."/>
            <person name="Booth B."/>
            <person name="Frise E."/>
            <person name="Sandler J."/>
            <person name="Wan K."/>
            <person name="Yu C."/>
            <person name="Celniker S."/>
        </authorList>
    </citation>
    <scope>NUCLEOTIDE SEQUENCE</scope>
</reference>
<evidence type="ECO:0000313" key="4">
    <source>
        <dbReference type="Proteomes" id="UP000000803"/>
    </source>
</evidence>
<reference evidence="2 4" key="9">
    <citation type="journal article" date="2007" name="Science">
        <title>Sequence finishing and mapping of Drosophila melanogaster heterochromatin.</title>
        <authorList>
            <person name="Hoskins R.A."/>
            <person name="Carlson J.W."/>
            <person name="Kennedy C."/>
            <person name="Acevedo D."/>
            <person name="Evans-Holm M."/>
            <person name="Frise E."/>
            <person name="Wan K.H."/>
            <person name="Park S."/>
            <person name="Mendez-Lago M."/>
            <person name="Rossi F."/>
            <person name="Villasante A."/>
            <person name="Dimitri P."/>
            <person name="Karpen G.H."/>
            <person name="Celniker S.E."/>
        </authorList>
    </citation>
    <scope>NUCLEOTIDE SEQUENCE [LARGE SCALE GENOMIC DNA]</scope>
    <source>
        <strain evidence="4">Berkeley</strain>
    </source>
</reference>
<reference evidence="4" key="4">
    <citation type="journal article" date="2002" name="Genome Biol.">
        <title>The transposable elements of the Drosophila melanogaster euchromatin: a genomics perspective.</title>
        <authorList>
            <person name="Kaminker J.S."/>
            <person name="Bergman C.M."/>
            <person name="Kronmiller B."/>
            <person name="Carlson J."/>
            <person name="Svirskas R."/>
            <person name="Patel S."/>
            <person name="Frise E."/>
            <person name="Wheeler D.A."/>
            <person name="Lewis S.E."/>
            <person name="Rubin G.M."/>
            <person name="Ashburner M."/>
            <person name="Celniker S.E."/>
        </authorList>
    </citation>
    <scope>NUCLEOTIDE SEQUENCE [LARGE SCALE GENOMIC DNA]</scope>
    <source>
        <strain evidence="4">Berkeley</strain>
    </source>
</reference>
<dbReference type="AlphaFoldDB" id="C0P8N6"/>
<dbReference type="OrthoDB" id="7870217at2759"/>